<protein>
    <submittedName>
        <fullName evidence="2">Divergent polysaccharide deacetylase family protein</fullName>
    </submittedName>
</protein>
<dbReference type="SUPFAM" id="SSF88713">
    <property type="entry name" value="Glycoside hydrolase/deacetylase"/>
    <property type="match status" value="1"/>
</dbReference>
<dbReference type="Pfam" id="PF04748">
    <property type="entry name" value="Polysacc_deac_2"/>
    <property type="match status" value="1"/>
</dbReference>
<proteinExistence type="predicted"/>
<organism evidence="2 3">
    <name type="scientific">Teretinema zuelzerae</name>
    <dbReference type="NCBI Taxonomy" id="156"/>
    <lineage>
        <taxon>Bacteria</taxon>
        <taxon>Pseudomonadati</taxon>
        <taxon>Spirochaetota</taxon>
        <taxon>Spirochaetia</taxon>
        <taxon>Spirochaetales</taxon>
        <taxon>Treponemataceae</taxon>
        <taxon>Teretinema</taxon>
    </lineage>
</organism>
<dbReference type="CDD" id="cd10936">
    <property type="entry name" value="CE4_DAC2"/>
    <property type="match status" value="1"/>
</dbReference>
<evidence type="ECO:0000313" key="2">
    <source>
        <dbReference type="EMBL" id="MCD1655231.1"/>
    </source>
</evidence>
<dbReference type="RefSeq" id="WP_230756126.1">
    <property type="nucleotide sequence ID" value="NZ_JAINWA010000003.1"/>
</dbReference>
<reference evidence="2" key="1">
    <citation type="submission" date="2021-08" db="EMBL/GenBank/DDBJ databases">
        <title>Comparative analyses of Brucepasteria parasyntrophica and Teretinema zuelzerae.</title>
        <authorList>
            <person name="Song Y."/>
            <person name="Brune A."/>
        </authorList>
    </citation>
    <scope>NUCLEOTIDE SEQUENCE</scope>
    <source>
        <strain evidence="2">DSM 1903</strain>
    </source>
</reference>
<accession>A0AAE3EIT7</accession>
<gene>
    <name evidence="2" type="ORF">K7J14_11060</name>
</gene>
<dbReference type="Gene3D" id="3.20.20.370">
    <property type="entry name" value="Glycoside hydrolase/deacetylase"/>
    <property type="match status" value="1"/>
</dbReference>
<dbReference type="PANTHER" id="PTHR30105">
    <property type="entry name" value="UNCHARACTERIZED YIBQ-RELATED"/>
    <property type="match status" value="1"/>
</dbReference>
<comment type="caution">
    <text evidence="2">The sequence shown here is derived from an EMBL/GenBank/DDBJ whole genome shotgun (WGS) entry which is preliminary data.</text>
</comment>
<dbReference type="Proteomes" id="UP001198163">
    <property type="component" value="Unassembled WGS sequence"/>
</dbReference>
<feature type="compositionally biased region" description="Low complexity" evidence="1">
    <location>
        <begin position="62"/>
        <end position="90"/>
    </location>
</feature>
<dbReference type="EMBL" id="JAINWA010000003">
    <property type="protein sequence ID" value="MCD1655231.1"/>
    <property type="molecule type" value="Genomic_DNA"/>
</dbReference>
<name>A0AAE3EIT7_9SPIR</name>
<keyword evidence="3" id="KW-1185">Reference proteome</keyword>
<dbReference type="InterPro" id="IPR011330">
    <property type="entry name" value="Glyco_hydro/deAcase_b/a-brl"/>
</dbReference>
<dbReference type="InterPro" id="IPR006837">
    <property type="entry name" value="Divergent_DAC"/>
</dbReference>
<evidence type="ECO:0000313" key="3">
    <source>
        <dbReference type="Proteomes" id="UP001198163"/>
    </source>
</evidence>
<dbReference type="AlphaFoldDB" id="A0AAE3EIT7"/>
<feature type="region of interest" description="Disordered" evidence="1">
    <location>
        <begin position="32"/>
        <end position="149"/>
    </location>
</feature>
<dbReference type="GO" id="GO:0005975">
    <property type="term" value="P:carbohydrate metabolic process"/>
    <property type="evidence" value="ECO:0007669"/>
    <property type="project" value="InterPro"/>
</dbReference>
<dbReference type="PANTHER" id="PTHR30105:SF2">
    <property type="entry name" value="DIVERGENT POLYSACCHARIDE DEACETYLASE SUPERFAMILY"/>
    <property type="match status" value="1"/>
</dbReference>
<evidence type="ECO:0000256" key="1">
    <source>
        <dbReference type="SAM" id="MobiDB-lite"/>
    </source>
</evidence>
<feature type="compositionally biased region" description="Low complexity" evidence="1">
    <location>
        <begin position="33"/>
        <end position="54"/>
    </location>
</feature>
<sequence>MTAAEFRFNLILLAAVFVISAVLLAVRHFPENPSASSAQPASSAPAVSRPSSPGASPPEAPPSAARESPASSPLVEAPSASSPVAAPAVERTAPAQKPESPPPVKEPAGARGVPPAVKAPQPRKPVPPQKTEPLKVAAPAAPPVEKPLPPKRKGTLLFVFDDAGHNLAQLEPFLRLPFPCTIAVLPGLQYSREAAKRIRASGKEIILHQPMQALNLKMDPGPGAIRQGMSADEIRAVVRENLDEVWPVAGMNNHEGSMITADREAMKTVLEIARERGIYFLDSRTNSATAAPAAARDLNMTIWERAVFLDNSQDRIEIMEAVRNGMHIAEKKGTAIMIGHIWSNDLANILVEMYPELAAQGFSLSTIARIAVEGDFEE</sequence>